<keyword evidence="2" id="KW-1185">Reference proteome</keyword>
<gene>
    <name evidence="1" type="ORF">PXEA_LOCUS9285</name>
</gene>
<evidence type="ECO:0000313" key="2">
    <source>
        <dbReference type="Proteomes" id="UP000784294"/>
    </source>
</evidence>
<organism evidence="1 2">
    <name type="scientific">Protopolystoma xenopodis</name>
    <dbReference type="NCBI Taxonomy" id="117903"/>
    <lineage>
        <taxon>Eukaryota</taxon>
        <taxon>Metazoa</taxon>
        <taxon>Spiralia</taxon>
        <taxon>Lophotrochozoa</taxon>
        <taxon>Platyhelminthes</taxon>
        <taxon>Monogenea</taxon>
        <taxon>Polyopisthocotylea</taxon>
        <taxon>Polystomatidea</taxon>
        <taxon>Polystomatidae</taxon>
        <taxon>Protopolystoma</taxon>
    </lineage>
</organism>
<proteinExistence type="predicted"/>
<evidence type="ECO:0000313" key="1">
    <source>
        <dbReference type="EMBL" id="VEL15845.1"/>
    </source>
</evidence>
<accession>A0A448WMZ4</accession>
<dbReference type="Proteomes" id="UP000784294">
    <property type="component" value="Unassembled WGS sequence"/>
</dbReference>
<comment type="caution">
    <text evidence="1">The sequence shown here is derived from an EMBL/GenBank/DDBJ whole genome shotgun (WGS) entry which is preliminary data.</text>
</comment>
<dbReference type="AlphaFoldDB" id="A0A448WMZ4"/>
<sequence length="178" mass="19689">MSCNQADGLDSRRQINGGRTGWLRLLRASSCVNRPIEAQLFCLSYASVRLSLPVFPGSWGLSSLELVSSGRTSPTGFGSTSRGLGLDSRSRAHLAKRVDNQRPRDLVKQASECEIFYVCVSAGAATYLPAWWTTCLIYSSARMVMQMYCFTEAFFAFVVEALRELDCTMLCNGNLVIF</sequence>
<name>A0A448WMZ4_9PLAT</name>
<reference evidence="1" key="1">
    <citation type="submission" date="2018-11" db="EMBL/GenBank/DDBJ databases">
        <authorList>
            <consortium name="Pathogen Informatics"/>
        </authorList>
    </citation>
    <scope>NUCLEOTIDE SEQUENCE</scope>
</reference>
<protein>
    <submittedName>
        <fullName evidence="1">Uncharacterized protein</fullName>
    </submittedName>
</protein>
<dbReference type="EMBL" id="CAAALY010026153">
    <property type="protein sequence ID" value="VEL15845.1"/>
    <property type="molecule type" value="Genomic_DNA"/>
</dbReference>